<keyword evidence="1" id="KW-0472">Membrane</keyword>
<protein>
    <submittedName>
        <fullName evidence="1">Nickel uptake substrate-specific transmembrane region</fullName>
    </submittedName>
</protein>
<dbReference type="Pfam" id="PF10670">
    <property type="entry name" value="DUF4198"/>
    <property type="match status" value="1"/>
</dbReference>
<accession>A0A518EXZ6</accession>
<name>A0A518EXZ6_9BACT</name>
<dbReference type="AlphaFoldDB" id="A0A518EXZ6"/>
<evidence type="ECO:0000313" key="2">
    <source>
        <dbReference type="Proteomes" id="UP000320390"/>
    </source>
</evidence>
<keyword evidence="2" id="KW-1185">Reference proteome</keyword>
<proteinExistence type="predicted"/>
<organism evidence="1 2">
    <name type="scientific">Saltatorellus ferox</name>
    <dbReference type="NCBI Taxonomy" id="2528018"/>
    <lineage>
        <taxon>Bacteria</taxon>
        <taxon>Pseudomonadati</taxon>
        <taxon>Planctomycetota</taxon>
        <taxon>Planctomycetia</taxon>
        <taxon>Planctomycetia incertae sedis</taxon>
        <taxon>Saltatorellus</taxon>
    </lineage>
</organism>
<dbReference type="InterPro" id="IPR019613">
    <property type="entry name" value="DUF4198"/>
</dbReference>
<keyword evidence="1" id="KW-0812">Transmembrane</keyword>
<reference evidence="1 2" key="1">
    <citation type="submission" date="2019-02" db="EMBL/GenBank/DDBJ databases">
        <title>Deep-cultivation of Planctomycetes and their phenomic and genomic characterization uncovers novel biology.</title>
        <authorList>
            <person name="Wiegand S."/>
            <person name="Jogler M."/>
            <person name="Boedeker C."/>
            <person name="Pinto D."/>
            <person name="Vollmers J."/>
            <person name="Rivas-Marin E."/>
            <person name="Kohn T."/>
            <person name="Peeters S.H."/>
            <person name="Heuer A."/>
            <person name="Rast P."/>
            <person name="Oberbeckmann S."/>
            <person name="Bunk B."/>
            <person name="Jeske O."/>
            <person name="Meyerdierks A."/>
            <person name="Storesund J.E."/>
            <person name="Kallscheuer N."/>
            <person name="Luecker S."/>
            <person name="Lage O.M."/>
            <person name="Pohl T."/>
            <person name="Merkel B.J."/>
            <person name="Hornburger P."/>
            <person name="Mueller R.-W."/>
            <person name="Bruemmer F."/>
            <person name="Labrenz M."/>
            <person name="Spormann A.M."/>
            <person name="Op den Camp H."/>
            <person name="Overmann J."/>
            <person name="Amann R."/>
            <person name="Jetten M.S.M."/>
            <person name="Mascher T."/>
            <person name="Medema M.H."/>
            <person name="Devos D.P."/>
            <person name="Kaster A.-K."/>
            <person name="Ovreas L."/>
            <person name="Rohde M."/>
            <person name="Galperin M.Y."/>
            <person name="Jogler C."/>
        </authorList>
    </citation>
    <scope>NUCLEOTIDE SEQUENCE [LARGE SCALE GENOMIC DNA]</scope>
    <source>
        <strain evidence="1 2">Poly30</strain>
    </source>
</reference>
<gene>
    <name evidence="1" type="ORF">Poly30_45080</name>
</gene>
<dbReference type="EMBL" id="CP036434">
    <property type="protein sequence ID" value="QDV08952.1"/>
    <property type="molecule type" value="Genomic_DNA"/>
</dbReference>
<evidence type="ECO:0000313" key="1">
    <source>
        <dbReference type="EMBL" id="QDV08952.1"/>
    </source>
</evidence>
<sequence length="268" mass="29300">MLAVTASVGSAHDFWLRPNTWQPEVGRSILFDLRVGDHFEGEVVPREEAYLGRFVVRGPEGVAEVPALPGRNTPAGYVKPAVDGLHVVGYESKPRFLTLDATKFTQYLRESGLEEAINERIKAKETEKPGREEFVRCAKSMLLVGDESKWEGAEGDASRPLGLTLEFVPLTGPNDSGPFKVKLLRDGKPAAGTRVHVVARDAKGDAPELQGGVTDDEGVVEFKLVPDATWLFTAIQIRLSEGHVTSDEAAKGEQVDWVSHWASLTIRS</sequence>
<dbReference type="Proteomes" id="UP000320390">
    <property type="component" value="Chromosome"/>
</dbReference>